<dbReference type="AlphaFoldDB" id="A0A1V3N998"/>
<dbReference type="Proteomes" id="UP000189462">
    <property type="component" value="Unassembled WGS sequence"/>
</dbReference>
<keyword evidence="2" id="KW-1185">Reference proteome</keyword>
<accession>A0A1V3N998</accession>
<gene>
    <name evidence="1" type="ORF">B1C78_16205</name>
</gene>
<name>A0A1V3N998_9GAMM</name>
<evidence type="ECO:0000313" key="1">
    <source>
        <dbReference type="EMBL" id="OOG21458.1"/>
    </source>
</evidence>
<dbReference type="EMBL" id="MVBK01000127">
    <property type="protein sequence ID" value="OOG21458.1"/>
    <property type="molecule type" value="Genomic_DNA"/>
</dbReference>
<sequence>MGGNQGTEWEKLAEIVPDRATLDDTFHDWEKNAEASIIMLQSREINAVPVMVTVADLQLWCKEQGRQVDGEARAVYVSHLLRFQGSGPPQ</sequence>
<protein>
    <submittedName>
        <fullName evidence="1">Uncharacterized protein</fullName>
    </submittedName>
</protein>
<proteinExistence type="predicted"/>
<comment type="caution">
    <text evidence="1">The sequence shown here is derived from an EMBL/GenBank/DDBJ whole genome shotgun (WGS) entry which is preliminary data.</text>
</comment>
<organism evidence="1 2">
    <name type="scientific">Thioalkalivibrio denitrificans</name>
    <dbReference type="NCBI Taxonomy" id="108003"/>
    <lineage>
        <taxon>Bacteria</taxon>
        <taxon>Pseudomonadati</taxon>
        <taxon>Pseudomonadota</taxon>
        <taxon>Gammaproteobacteria</taxon>
        <taxon>Chromatiales</taxon>
        <taxon>Ectothiorhodospiraceae</taxon>
        <taxon>Thioalkalivibrio</taxon>
    </lineage>
</organism>
<evidence type="ECO:0000313" key="2">
    <source>
        <dbReference type="Proteomes" id="UP000189462"/>
    </source>
</evidence>
<dbReference type="STRING" id="108003.B1C78_16205"/>
<reference evidence="1 2" key="1">
    <citation type="submission" date="2017-02" db="EMBL/GenBank/DDBJ databases">
        <title>Genomic diversity within the haloalkaliphilic genus Thioalkalivibrio.</title>
        <authorList>
            <person name="Ahn A.-C."/>
            <person name="Meier-Kolthoff J."/>
            <person name="Overmars L."/>
            <person name="Richter M."/>
            <person name="Woyke T."/>
            <person name="Sorokin D.Y."/>
            <person name="Muyzer G."/>
        </authorList>
    </citation>
    <scope>NUCLEOTIDE SEQUENCE [LARGE SCALE GENOMIC DNA]</scope>
    <source>
        <strain evidence="1 2">ALJD</strain>
    </source>
</reference>